<evidence type="ECO:0000259" key="1">
    <source>
        <dbReference type="Pfam" id="PF13333"/>
    </source>
</evidence>
<dbReference type="RefSeq" id="WP_052476568.1">
    <property type="nucleotide sequence ID" value="NZ_CP076083.1"/>
</dbReference>
<comment type="caution">
    <text evidence="2">The sequence shown here is derived from an EMBL/GenBank/DDBJ whole genome shotgun (WGS) entry which is preliminary data.</text>
</comment>
<dbReference type="GO" id="GO:0015074">
    <property type="term" value="P:DNA integration"/>
    <property type="evidence" value="ECO:0007669"/>
    <property type="project" value="InterPro"/>
</dbReference>
<reference evidence="2 3" key="1">
    <citation type="submission" date="2015-09" db="EMBL/GenBank/DDBJ databases">
        <title>Spore heat resistance.</title>
        <authorList>
            <person name="Boekhorst J."/>
            <person name="Berendsen E.M."/>
            <person name="Wells-Bennik M.H."/>
            <person name="Kuipers O.P."/>
        </authorList>
    </citation>
    <scope>NUCLEOTIDE SEQUENCE [LARGE SCALE GENOMIC DNA]</scope>
    <source>
        <strain evidence="2 3">B4122</strain>
    </source>
</reference>
<name>A0AAP1EB39_BACIU</name>
<feature type="domain" description="Integrase catalytic" evidence="1">
    <location>
        <begin position="7"/>
        <end position="46"/>
    </location>
</feature>
<dbReference type="EMBL" id="LJZV01000003">
    <property type="protein sequence ID" value="KZD94068.1"/>
    <property type="molecule type" value="Genomic_DNA"/>
</dbReference>
<proteinExistence type="predicted"/>
<dbReference type="InterPro" id="IPR001584">
    <property type="entry name" value="Integrase_cat-core"/>
</dbReference>
<dbReference type="Proteomes" id="UP000076442">
    <property type="component" value="Unassembled WGS sequence"/>
</dbReference>
<gene>
    <name evidence="2" type="ORF">B4122_0764</name>
</gene>
<sequence>MRENRRNTYEAFEKLQHDIDEYIHFYNHDRLQEKLNSLSPTEYRGKAV</sequence>
<protein>
    <recommendedName>
        <fullName evidence="1">Integrase catalytic domain-containing protein</fullName>
    </recommendedName>
</protein>
<dbReference type="Pfam" id="PF13333">
    <property type="entry name" value="rve_2"/>
    <property type="match status" value="1"/>
</dbReference>
<dbReference type="AlphaFoldDB" id="A0AAP1EB39"/>
<accession>A0AAP1EB39</accession>
<evidence type="ECO:0000313" key="3">
    <source>
        <dbReference type="Proteomes" id="UP000076442"/>
    </source>
</evidence>
<evidence type="ECO:0000313" key="2">
    <source>
        <dbReference type="EMBL" id="KZD94068.1"/>
    </source>
</evidence>
<organism evidence="2 3">
    <name type="scientific">Bacillus subtilis</name>
    <dbReference type="NCBI Taxonomy" id="1423"/>
    <lineage>
        <taxon>Bacteria</taxon>
        <taxon>Bacillati</taxon>
        <taxon>Bacillota</taxon>
        <taxon>Bacilli</taxon>
        <taxon>Bacillales</taxon>
        <taxon>Bacillaceae</taxon>
        <taxon>Bacillus</taxon>
    </lineage>
</organism>